<dbReference type="RefSeq" id="WP_190189197.1">
    <property type="nucleotide sequence ID" value="NZ_BMVU01000003.1"/>
</dbReference>
<dbReference type="EMBL" id="BMVU01000003">
    <property type="protein sequence ID" value="GGX59989.1"/>
    <property type="molecule type" value="Genomic_DNA"/>
</dbReference>
<dbReference type="AlphaFoldDB" id="A0A918KEC8"/>
<feature type="compositionally biased region" description="Polar residues" evidence="1">
    <location>
        <begin position="1"/>
        <end position="11"/>
    </location>
</feature>
<feature type="compositionally biased region" description="Low complexity" evidence="1">
    <location>
        <begin position="134"/>
        <end position="145"/>
    </location>
</feature>
<reference evidence="2" key="2">
    <citation type="submission" date="2020-09" db="EMBL/GenBank/DDBJ databases">
        <authorList>
            <person name="Sun Q."/>
            <person name="Ohkuma M."/>
        </authorList>
    </citation>
    <scope>NUCLEOTIDE SEQUENCE</scope>
    <source>
        <strain evidence="2">JCM 4790</strain>
    </source>
</reference>
<sequence length="218" mass="22721">MSVNTETTDLTGQYRAQVDADLGNNAEEQERVTAEIAALQERLTALRHERSVLVNVQRALVAAAPAAPGSSGGATVPTSRKEAPAPSGRGKDAQEEKPAAGNGEPVEKTTTGNGEPAGKTTAGNGRPAGRTGTAAEKAPNAEAPASSRPTLVELTRRHLAEQNEPRSAAEITTALAQALPDRGIKATVVRTTLEGLVARSQAQRTRQGRSVFYSRPEA</sequence>
<accession>A0A918KEC8</accession>
<name>A0A918KEC8_9ACTN</name>
<feature type="compositionally biased region" description="Basic and acidic residues" evidence="1">
    <location>
        <begin position="154"/>
        <end position="164"/>
    </location>
</feature>
<comment type="caution">
    <text evidence="2">The sequence shown here is derived from an EMBL/GenBank/DDBJ whole genome shotgun (WGS) entry which is preliminary data.</text>
</comment>
<feature type="region of interest" description="Disordered" evidence="1">
    <location>
        <begin position="63"/>
        <end position="168"/>
    </location>
</feature>
<evidence type="ECO:0000313" key="3">
    <source>
        <dbReference type="Proteomes" id="UP000619244"/>
    </source>
</evidence>
<evidence type="ECO:0000256" key="1">
    <source>
        <dbReference type="SAM" id="MobiDB-lite"/>
    </source>
</evidence>
<evidence type="ECO:0000313" key="2">
    <source>
        <dbReference type="EMBL" id="GGX59989.1"/>
    </source>
</evidence>
<dbReference type="InterPro" id="IPR036388">
    <property type="entry name" value="WH-like_DNA-bd_sf"/>
</dbReference>
<feature type="compositionally biased region" description="Basic and acidic residues" evidence="1">
    <location>
        <begin position="79"/>
        <end position="98"/>
    </location>
</feature>
<evidence type="ECO:0008006" key="4">
    <source>
        <dbReference type="Google" id="ProtNLM"/>
    </source>
</evidence>
<organism evidence="2 3">
    <name type="scientific">Streptomyces minutiscleroticus</name>
    <dbReference type="NCBI Taxonomy" id="68238"/>
    <lineage>
        <taxon>Bacteria</taxon>
        <taxon>Bacillati</taxon>
        <taxon>Actinomycetota</taxon>
        <taxon>Actinomycetes</taxon>
        <taxon>Kitasatosporales</taxon>
        <taxon>Streptomycetaceae</taxon>
        <taxon>Streptomyces</taxon>
    </lineage>
</organism>
<dbReference type="Gene3D" id="1.10.10.10">
    <property type="entry name" value="Winged helix-like DNA-binding domain superfamily/Winged helix DNA-binding domain"/>
    <property type="match status" value="1"/>
</dbReference>
<keyword evidence="3" id="KW-1185">Reference proteome</keyword>
<gene>
    <name evidence="2" type="ORF">GCM10010358_13120</name>
</gene>
<proteinExistence type="predicted"/>
<feature type="region of interest" description="Disordered" evidence="1">
    <location>
        <begin position="1"/>
        <end position="26"/>
    </location>
</feature>
<dbReference type="Proteomes" id="UP000619244">
    <property type="component" value="Unassembled WGS sequence"/>
</dbReference>
<protein>
    <recommendedName>
        <fullName evidence="4">Regulatory protein</fullName>
    </recommendedName>
</protein>
<reference evidence="2" key="1">
    <citation type="journal article" date="2014" name="Int. J. Syst. Evol. Microbiol.">
        <title>Complete genome sequence of Corynebacterium casei LMG S-19264T (=DSM 44701T), isolated from a smear-ripened cheese.</title>
        <authorList>
            <consortium name="US DOE Joint Genome Institute (JGI-PGF)"/>
            <person name="Walter F."/>
            <person name="Albersmeier A."/>
            <person name="Kalinowski J."/>
            <person name="Ruckert C."/>
        </authorList>
    </citation>
    <scope>NUCLEOTIDE SEQUENCE</scope>
    <source>
        <strain evidence="2">JCM 4790</strain>
    </source>
</reference>